<protein>
    <recommendedName>
        <fullName evidence="1">F-box associated beta-propeller type 1 domain-containing protein</fullName>
    </recommendedName>
</protein>
<dbReference type="OrthoDB" id="1106745at2759"/>
<comment type="caution">
    <text evidence="2">The sequence shown here is derived from an EMBL/GenBank/DDBJ whole genome shotgun (WGS) entry which is preliminary data.</text>
</comment>
<evidence type="ECO:0000313" key="3">
    <source>
        <dbReference type="Proteomes" id="UP000467841"/>
    </source>
</evidence>
<gene>
    <name evidence="2" type="ORF">MERR_LOCUS30543</name>
</gene>
<organism evidence="2 3">
    <name type="scientific">Microthlaspi erraticum</name>
    <dbReference type="NCBI Taxonomy" id="1685480"/>
    <lineage>
        <taxon>Eukaryota</taxon>
        <taxon>Viridiplantae</taxon>
        <taxon>Streptophyta</taxon>
        <taxon>Embryophyta</taxon>
        <taxon>Tracheophyta</taxon>
        <taxon>Spermatophyta</taxon>
        <taxon>Magnoliopsida</taxon>
        <taxon>eudicotyledons</taxon>
        <taxon>Gunneridae</taxon>
        <taxon>Pentapetalae</taxon>
        <taxon>rosids</taxon>
        <taxon>malvids</taxon>
        <taxon>Brassicales</taxon>
        <taxon>Brassicaceae</taxon>
        <taxon>Coluteocarpeae</taxon>
        <taxon>Microthlaspi</taxon>
    </lineage>
</organism>
<evidence type="ECO:0000259" key="1">
    <source>
        <dbReference type="Pfam" id="PF07734"/>
    </source>
</evidence>
<evidence type="ECO:0000313" key="2">
    <source>
        <dbReference type="EMBL" id="CAA7043308.1"/>
    </source>
</evidence>
<keyword evidence="3" id="KW-1185">Reference proteome</keyword>
<dbReference type="EMBL" id="CACVBM020001274">
    <property type="protein sequence ID" value="CAA7043308.1"/>
    <property type="molecule type" value="Genomic_DNA"/>
</dbReference>
<dbReference type="Pfam" id="PF07734">
    <property type="entry name" value="FBA_1"/>
    <property type="match status" value="1"/>
</dbReference>
<proteinExistence type="predicted"/>
<reference evidence="2" key="1">
    <citation type="submission" date="2020-01" db="EMBL/GenBank/DDBJ databases">
        <authorList>
            <person name="Mishra B."/>
        </authorList>
    </citation>
    <scope>NUCLEOTIDE SEQUENCE [LARGE SCALE GENOMIC DNA]</scope>
</reference>
<dbReference type="Proteomes" id="UP000467841">
    <property type="component" value="Unassembled WGS sequence"/>
</dbReference>
<dbReference type="InterPro" id="IPR006527">
    <property type="entry name" value="F-box-assoc_dom_typ1"/>
</dbReference>
<name>A0A6D2JVG1_9BRAS</name>
<accession>A0A6D2JVG1</accession>
<sequence>MQTFVIDIWITDKIEEQKVAWGKSLRVDDTATKVSWSKFLRVYTDTDLRISGGRFFIEEEKKVAMVLKKDRDERSDTMKIFREVGYFKELELGEPSDKRCWPVMCSYVPSLVEIKLPEVGKRNID</sequence>
<feature type="domain" description="F-box associated beta-propeller type 1" evidence="1">
    <location>
        <begin position="3"/>
        <end position="114"/>
    </location>
</feature>
<dbReference type="AlphaFoldDB" id="A0A6D2JVG1"/>